<dbReference type="OrthoDB" id="9906983at2759"/>
<dbReference type="Proteomes" id="UP000681722">
    <property type="component" value="Unassembled WGS sequence"/>
</dbReference>
<gene>
    <name evidence="2" type="ORF">GPM918_LOCUS39488</name>
    <name evidence="3" type="ORF">SRO942_LOCUS40357</name>
</gene>
<dbReference type="EMBL" id="CAJNOQ010027752">
    <property type="protein sequence ID" value="CAF1556125.1"/>
    <property type="molecule type" value="Genomic_DNA"/>
</dbReference>
<dbReference type="Gene3D" id="3.30.420.10">
    <property type="entry name" value="Ribonuclease H-like superfamily/Ribonuclease H"/>
    <property type="match status" value="1"/>
</dbReference>
<dbReference type="SUPFAM" id="SSF53098">
    <property type="entry name" value="Ribonuclease H-like"/>
    <property type="match status" value="1"/>
</dbReference>
<proteinExistence type="predicted"/>
<evidence type="ECO:0000313" key="4">
    <source>
        <dbReference type="Proteomes" id="UP000663829"/>
    </source>
</evidence>
<organism evidence="2 4">
    <name type="scientific">Didymodactylos carnosus</name>
    <dbReference type="NCBI Taxonomy" id="1234261"/>
    <lineage>
        <taxon>Eukaryota</taxon>
        <taxon>Metazoa</taxon>
        <taxon>Spiralia</taxon>
        <taxon>Gnathifera</taxon>
        <taxon>Rotifera</taxon>
        <taxon>Eurotatoria</taxon>
        <taxon>Bdelloidea</taxon>
        <taxon>Philodinida</taxon>
        <taxon>Philodinidae</taxon>
        <taxon>Didymodactylos</taxon>
    </lineage>
</organism>
<dbReference type="GO" id="GO:0015074">
    <property type="term" value="P:DNA integration"/>
    <property type="evidence" value="ECO:0007669"/>
    <property type="project" value="InterPro"/>
</dbReference>
<comment type="caution">
    <text evidence="2">The sequence shown here is derived from an EMBL/GenBank/DDBJ whole genome shotgun (WGS) entry which is preliminary data.</text>
</comment>
<dbReference type="PANTHER" id="PTHR37984:SF5">
    <property type="entry name" value="PROTEIN NYNRIN-LIKE"/>
    <property type="match status" value="1"/>
</dbReference>
<dbReference type="PANTHER" id="PTHR37984">
    <property type="entry name" value="PROTEIN CBG26694"/>
    <property type="match status" value="1"/>
</dbReference>
<evidence type="ECO:0000313" key="3">
    <source>
        <dbReference type="EMBL" id="CAF4417141.1"/>
    </source>
</evidence>
<dbReference type="Proteomes" id="UP000663829">
    <property type="component" value="Unassembled WGS sequence"/>
</dbReference>
<dbReference type="InterPro" id="IPR012337">
    <property type="entry name" value="RNaseH-like_sf"/>
</dbReference>
<evidence type="ECO:0000259" key="1">
    <source>
        <dbReference type="PROSITE" id="PS50994"/>
    </source>
</evidence>
<keyword evidence="4" id="KW-1185">Reference proteome</keyword>
<reference evidence="2" key="1">
    <citation type="submission" date="2021-02" db="EMBL/GenBank/DDBJ databases">
        <authorList>
            <person name="Nowell W R."/>
        </authorList>
    </citation>
    <scope>NUCLEOTIDE SEQUENCE</scope>
</reference>
<sequence>MELIECPEGVFNLVEIDFAGKYTRTVNENQYIIVLTDYLSKFVIAKAVPNCTAQTAAEFITEVAFQFGPPAQVQTDNGPHFISFTFEEVLNNLGCVHNLSTPYHPQTNGQVERFNATLKQQLAKFQNEDKDNWDDKLPAVIYAYNTALHRSTKFTPYEVFYGRQPRLPFDPKRKRITLPHVSDYTQHHNRLGLFYNKQARFNIRHSQERAKIRYDSSRPNLKFEIGQKVFIVIPGMHISDNEQSMPPPSIPSQQPIRSITILLRRIALPISLTHSSKSSQPPSKRNVVPVELGNNPVTNQPLSHDDPVYTTLSFPTPPTAGDTSSLKKYKADLCHIFGQHNTNIPTPLALANTPGHPVVRTSTPSPLTTAIVTPLPHTSKSTITYTIRSPPEHVPIELGDDPIILTVHAPTRNIDDDEIDEAPSPISDDEPIILAVYAPTRNNDGDEIDEAPSPVLDARDEAIIEQLLAPPIVHMPAEPISPLPADSFPSDFSFALFVFFLLCRQVMISSNPIQQPTTLAICYNGLTEPVNMTVRARSLHRDQRPTHVFHCSHLPLDLSRHPGPHASPGSTPHC</sequence>
<dbReference type="AlphaFoldDB" id="A0A815XDB5"/>
<evidence type="ECO:0000313" key="2">
    <source>
        <dbReference type="EMBL" id="CAF1556125.1"/>
    </source>
</evidence>
<dbReference type="GO" id="GO:0003676">
    <property type="term" value="F:nucleic acid binding"/>
    <property type="evidence" value="ECO:0007669"/>
    <property type="project" value="InterPro"/>
</dbReference>
<protein>
    <recommendedName>
        <fullName evidence="1">Integrase catalytic domain-containing protein</fullName>
    </recommendedName>
</protein>
<dbReference type="InterPro" id="IPR050951">
    <property type="entry name" value="Retrovirus_Pol_polyprotein"/>
</dbReference>
<accession>A0A815XDB5</accession>
<feature type="domain" description="Integrase catalytic" evidence="1">
    <location>
        <begin position="3"/>
        <end position="164"/>
    </location>
</feature>
<name>A0A815XDB5_9BILA</name>
<dbReference type="Pfam" id="PF00665">
    <property type="entry name" value="rve"/>
    <property type="match status" value="1"/>
</dbReference>
<dbReference type="PROSITE" id="PS50994">
    <property type="entry name" value="INTEGRASE"/>
    <property type="match status" value="1"/>
</dbReference>
<dbReference type="InterPro" id="IPR036397">
    <property type="entry name" value="RNaseH_sf"/>
</dbReference>
<dbReference type="FunFam" id="3.30.420.10:FF:000032">
    <property type="entry name" value="Retrovirus-related Pol polyprotein from transposon 297-like Protein"/>
    <property type="match status" value="1"/>
</dbReference>
<dbReference type="EMBL" id="CAJOBC010093455">
    <property type="protein sequence ID" value="CAF4417141.1"/>
    <property type="molecule type" value="Genomic_DNA"/>
</dbReference>
<dbReference type="InterPro" id="IPR001584">
    <property type="entry name" value="Integrase_cat-core"/>
</dbReference>